<protein>
    <submittedName>
        <fullName evidence="1">Uncharacterized protein</fullName>
    </submittedName>
</protein>
<dbReference type="HOGENOM" id="CLU_3414809_0_0_5"/>
<evidence type="ECO:0000313" key="2">
    <source>
        <dbReference type="Proteomes" id="UP000002931"/>
    </source>
</evidence>
<sequence length="27" mass="2949">MILVHFAPKIATIMHDALGDLDDLEIG</sequence>
<comment type="caution">
    <text evidence="1">The sequence shown here is derived from an EMBL/GenBank/DDBJ whole genome shotgun (WGS) entry which is preliminary data.</text>
</comment>
<organism evidence="1 2">
    <name type="scientific">Maritimibacter alkaliphilus HTCC2654</name>
    <dbReference type="NCBI Taxonomy" id="314271"/>
    <lineage>
        <taxon>Bacteria</taxon>
        <taxon>Pseudomonadati</taxon>
        <taxon>Pseudomonadota</taxon>
        <taxon>Alphaproteobacteria</taxon>
        <taxon>Rhodobacterales</taxon>
        <taxon>Roseobacteraceae</taxon>
        <taxon>Maritimibacter</taxon>
    </lineage>
</organism>
<evidence type="ECO:0000313" key="1">
    <source>
        <dbReference type="EMBL" id="EAQ14931.1"/>
    </source>
</evidence>
<keyword evidence="2" id="KW-1185">Reference proteome</keyword>
<dbReference type="EMBL" id="AAMT01000001">
    <property type="protein sequence ID" value="EAQ14931.1"/>
    <property type="molecule type" value="Genomic_DNA"/>
</dbReference>
<name>A3VAJ0_9RHOB</name>
<reference evidence="1 2" key="1">
    <citation type="journal article" date="2010" name="J. Bacteriol.">
        <title>Genome sequences of Pelagibaca bermudensis HTCC2601T and Maritimibacter alkaliphilus HTCC2654T, the type strains of two marine Roseobacter genera.</title>
        <authorList>
            <person name="Thrash J.C."/>
            <person name="Cho J.C."/>
            <person name="Ferriera S."/>
            <person name="Johnson J."/>
            <person name="Vergin K.L."/>
            <person name="Giovannoni S.J."/>
        </authorList>
    </citation>
    <scope>NUCLEOTIDE SEQUENCE [LARGE SCALE GENOMIC DNA]</scope>
    <source>
        <strain evidence="1 2">HTCC2654</strain>
    </source>
</reference>
<gene>
    <name evidence="1" type="ORF">RB2654_20148</name>
</gene>
<proteinExistence type="predicted"/>
<dbReference type="STRING" id="314271.RB2654_20148"/>
<dbReference type="AlphaFoldDB" id="A3VAJ0"/>
<accession>A3VAJ0</accession>
<dbReference type="Proteomes" id="UP000002931">
    <property type="component" value="Unassembled WGS sequence"/>
</dbReference>